<reference evidence="4" key="1">
    <citation type="submission" date="2016-10" db="EMBL/GenBank/DDBJ databases">
        <authorList>
            <person name="Varghese N."/>
            <person name="Submissions S."/>
        </authorList>
    </citation>
    <scope>NUCLEOTIDE SEQUENCE [LARGE SCALE GENOMIC DNA]</scope>
    <source>
        <strain evidence="4">CGMCC 4.3147</strain>
    </source>
</reference>
<proteinExistence type="predicted"/>
<name>A0A1G9MKA2_9ACTN</name>
<feature type="region of interest" description="Disordered" evidence="1">
    <location>
        <begin position="1"/>
        <end position="79"/>
    </location>
</feature>
<dbReference type="Pfam" id="PF13687">
    <property type="entry name" value="DUF4153"/>
    <property type="match status" value="1"/>
</dbReference>
<feature type="transmembrane region" description="Helical" evidence="2">
    <location>
        <begin position="205"/>
        <end position="224"/>
    </location>
</feature>
<keyword evidence="2" id="KW-1133">Transmembrane helix</keyword>
<keyword evidence="4" id="KW-1185">Reference proteome</keyword>
<dbReference type="Proteomes" id="UP000198662">
    <property type="component" value="Unassembled WGS sequence"/>
</dbReference>
<feature type="transmembrane region" description="Helical" evidence="2">
    <location>
        <begin position="441"/>
        <end position="461"/>
    </location>
</feature>
<feature type="transmembrane region" description="Helical" evidence="2">
    <location>
        <begin position="245"/>
        <end position="265"/>
    </location>
</feature>
<organism evidence="3 4">
    <name type="scientific">Glycomyces sambucus</name>
    <dbReference type="NCBI Taxonomy" id="380244"/>
    <lineage>
        <taxon>Bacteria</taxon>
        <taxon>Bacillati</taxon>
        <taxon>Actinomycetota</taxon>
        <taxon>Actinomycetes</taxon>
        <taxon>Glycomycetales</taxon>
        <taxon>Glycomycetaceae</taxon>
        <taxon>Glycomyces</taxon>
    </lineage>
</organism>
<protein>
    <submittedName>
        <fullName evidence="3">Uncharacterized protein</fullName>
    </submittedName>
</protein>
<feature type="transmembrane region" description="Helical" evidence="2">
    <location>
        <begin position="328"/>
        <end position="351"/>
    </location>
</feature>
<feature type="transmembrane region" description="Helical" evidence="2">
    <location>
        <begin position="165"/>
        <end position="193"/>
    </location>
</feature>
<dbReference type="AlphaFoldDB" id="A0A1G9MKA2"/>
<gene>
    <name evidence="3" type="ORF">SAMN05216298_5030</name>
</gene>
<feature type="compositionally biased region" description="Low complexity" evidence="1">
    <location>
        <begin position="38"/>
        <end position="47"/>
    </location>
</feature>
<evidence type="ECO:0000313" key="3">
    <source>
        <dbReference type="EMBL" id="SDL74698.1"/>
    </source>
</evidence>
<feature type="transmembrane region" description="Helical" evidence="2">
    <location>
        <begin position="468"/>
        <end position="487"/>
    </location>
</feature>
<sequence>MSEPEAAPAPGSADAPEPAGPGEAPAEAHREEQAAQWGAERPADAPAADPPAERGAPPRQLPPVQRPVPPQQPLTPAQYQQQVQYYRQMAAQQPVVILPNPRWHRPDRSAPQLAVIAAFAVALFAAWSAFPGGGVGIGLALTGIALVAVPLAASGEDLLPRLPGAVLVAALWSVAAVRDAGWVVALCAVAAFALTPLALAPQRKLGGTLIAVCLGWLEGIAESVKWAKRGRPSKGERGPGTMRMLWTAGVTVCLLLVFGGLFAAADSTFADLVGRLLPDLNPAEVVLRLILAAVLLPVVVTWIYAAVARPVWDAAEERGHRTVSRFELALPLGALNLLFALFIGVQLRVYFGGEDYVMETAGLTFAEYARHGFWQLSAVAVLALAVIAAAAWLAPKRSRGDRWTVRVLLGLLALMSMTVVASATFRMYTYTQTFGLTRLRVWIFTVEFWLAVLFALVLVGCWRLRATWLPRAVLASGALTLLGLAAANPDAMIARYNIEHDDELDVDLAYLSDLSADAAPALMDLPEEDRECVLRAERDPRVGDPDDERPLMAWNWGHQRALGLVEDVDEPSDPLCFTDYPAYDAPDYTDEGAAAEPSMFTAATCDSYDLAATAELFGTSATGDRGLENDDAAQFANAPSDDEEGWYLQCGFYGPGSTYLLIDVQDLLTPERALAGVDEWRAGSSTGAGAENLAELDGSAPGFTTWWDSPRTYSYVVAEGPLLIQVRLNESAVDATAEAVAADLANQTYALYEAS</sequence>
<dbReference type="EMBL" id="FNGF01000009">
    <property type="protein sequence ID" value="SDL74698.1"/>
    <property type="molecule type" value="Genomic_DNA"/>
</dbReference>
<feature type="transmembrane region" description="Helical" evidence="2">
    <location>
        <begin position="371"/>
        <end position="395"/>
    </location>
</feature>
<feature type="transmembrane region" description="Helical" evidence="2">
    <location>
        <begin position="110"/>
        <end position="129"/>
    </location>
</feature>
<evidence type="ECO:0000313" key="4">
    <source>
        <dbReference type="Proteomes" id="UP000198662"/>
    </source>
</evidence>
<feature type="compositionally biased region" description="Low complexity" evidence="1">
    <location>
        <begin position="1"/>
        <end position="25"/>
    </location>
</feature>
<dbReference type="InterPro" id="IPR025291">
    <property type="entry name" value="DUF4153"/>
</dbReference>
<keyword evidence="2" id="KW-0812">Transmembrane</keyword>
<evidence type="ECO:0000256" key="2">
    <source>
        <dbReference type="SAM" id="Phobius"/>
    </source>
</evidence>
<dbReference type="STRING" id="380244.SAMN05216298_5030"/>
<dbReference type="RefSeq" id="WP_143034931.1">
    <property type="nucleotide sequence ID" value="NZ_FNGF01000009.1"/>
</dbReference>
<feature type="transmembrane region" description="Helical" evidence="2">
    <location>
        <begin position="407"/>
        <end position="429"/>
    </location>
</feature>
<feature type="compositionally biased region" description="Pro residues" evidence="1">
    <location>
        <begin position="59"/>
        <end position="73"/>
    </location>
</feature>
<accession>A0A1G9MKA2</accession>
<keyword evidence="2" id="KW-0472">Membrane</keyword>
<feature type="transmembrane region" description="Helical" evidence="2">
    <location>
        <begin position="285"/>
        <end position="307"/>
    </location>
</feature>
<dbReference type="OrthoDB" id="9767931at2"/>
<evidence type="ECO:0000256" key="1">
    <source>
        <dbReference type="SAM" id="MobiDB-lite"/>
    </source>
</evidence>